<name>A0A0P9D622_9CHLR</name>
<dbReference type="InterPro" id="IPR010852">
    <property type="entry name" value="ABATE"/>
</dbReference>
<proteinExistence type="predicted"/>
<dbReference type="AlphaFoldDB" id="A0A0P9D622"/>
<dbReference type="EMBL" id="LJCR01002923">
    <property type="protein sequence ID" value="KPV48124.1"/>
    <property type="molecule type" value="Genomic_DNA"/>
</dbReference>
<dbReference type="SUPFAM" id="SSF160904">
    <property type="entry name" value="Jann2411-like"/>
    <property type="match status" value="1"/>
</dbReference>
<dbReference type="InterPro" id="IPR023286">
    <property type="entry name" value="ABATE_dom_sf"/>
</dbReference>
<dbReference type="Proteomes" id="UP000050509">
    <property type="component" value="Unassembled WGS sequence"/>
</dbReference>
<gene>
    <name evidence="1" type="ORF">SE17_39735</name>
</gene>
<evidence type="ECO:0000313" key="2">
    <source>
        <dbReference type="Proteomes" id="UP000050509"/>
    </source>
</evidence>
<keyword evidence="2" id="KW-1185">Reference proteome</keyword>
<sequence length="91" mass="9806">MKTVNTFAGDLRLVGGRLGLDFVNTVNDHALPQPRDHWRDYGLFLIWAQHAGAATPAQLEAAARAAAADPAAAQATLELARHARRALYGVF</sequence>
<protein>
    <submittedName>
        <fullName evidence="1">Uncharacterized protein</fullName>
    </submittedName>
</protein>
<evidence type="ECO:0000313" key="1">
    <source>
        <dbReference type="EMBL" id="KPV48124.1"/>
    </source>
</evidence>
<comment type="caution">
    <text evidence="1">The sequence shown here is derived from an EMBL/GenBank/DDBJ whole genome shotgun (WGS) entry which is preliminary data.</text>
</comment>
<reference evidence="1 2" key="1">
    <citation type="submission" date="2015-09" db="EMBL/GenBank/DDBJ databases">
        <title>Draft genome sequence of Kouleothrix aurantiaca JCM 19913.</title>
        <authorList>
            <person name="Hemp J."/>
        </authorList>
    </citation>
    <scope>NUCLEOTIDE SEQUENCE [LARGE SCALE GENOMIC DNA]</scope>
    <source>
        <strain evidence="1 2">COM-B</strain>
    </source>
</reference>
<accession>A0A0P9D622</accession>
<dbReference type="Gene3D" id="1.10.3300.10">
    <property type="entry name" value="Jann2411-like domain"/>
    <property type="match status" value="1"/>
</dbReference>
<organism evidence="1 2">
    <name type="scientific">Kouleothrix aurantiaca</name>
    <dbReference type="NCBI Taxonomy" id="186479"/>
    <lineage>
        <taxon>Bacteria</taxon>
        <taxon>Bacillati</taxon>
        <taxon>Chloroflexota</taxon>
        <taxon>Chloroflexia</taxon>
        <taxon>Chloroflexales</taxon>
        <taxon>Roseiflexineae</taxon>
        <taxon>Roseiflexaceae</taxon>
        <taxon>Kouleothrix</taxon>
    </lineage>
</organism>
<dbReference type="Pfam" id="PF07336">
    <property type="entry name" value="ABATE"/>
    <property type="match status" value="1"/>
</dbReference>
<feature type="non-terminal residue" evidence="1">
    <location>
        <position position="91"/>
    </location>
</feature>